<organism evidence="9 10">
    <name type="scientific">Streptomyces olivochromogenes</name>
    <dbReference type="NCBI Taxonomy" id="1963"/>
    <lineage>
        <taxon>Bacteria</taxon>
        <taxon>Bacillati</taxon>
        <taxon>Actinomycetota</taxon>
        <taxon>Actinomycetes</taxon>
        <taxon>Kitasatosporales</taxon>
        <taxon>Streptomycetaceae</taxon>
        <taxon>Streptomyces</taxon>
    </lineage>
</organism>
<dbReference type="Gene3D" id="2.30.31.20">
    <property type="entry name" value="Sporulation-specific cell division protein SsgB"/>
    <property type="match status" value="1"/>
</dbReference>
<accession>A0A250VV38</accession>
<name>A0A250VV38_STROL</name>
<proteinExistence type="inferred from homology"/>
<evidence type="ECO:0000256" key="4">
    <source>
        <dbReference type="ARBA" id="ARBA00022969"/>
    </source>
</evidence>
<evidence type="ECO:0000256" key="6">
    <source>
        <dbReference type="ARBA" id="ARBA00023306"/>
    </source>
</evidence>
<keyword evidence="10" id="KW-1185">Reference proteome</keyword>
<evidence type="ECO:0000313" key="10">
    <source>
        <dbReference type="Proteomes" id="UP000217446"/>
    </source>
</evidence>
<keyword evidence="4" id="KW-0749">Sporulation</keyword>
<reference evidence="10" key="1">
    <citation type="submission" date="2017-05" db="EMBL/GenBank/DDBJ databases">
        <title>Streptomyces olivochromogenes NBRC 3561 whole genome shotgun sequence.</title>
        <authorList>
            <person name="Dohra H."/>
            <person name="Kodani S."/>
        </authorList>
    </citation>
    <scope>NUCLEOTIDE SEQUENCE [LARGE SCALE GENOMIC DNA]</scope>
    <source>
        <strain evidence="10">NBRC 3561</strain>
    </source>
</reference>
<gene>
    <name evidence="9" type="ORF">SO3561_09527</name>
</gene>
<dbReference type="InterPro" id="IPR006776">
    <property type="entry name" value="SsgB"/>
</dbReference>
<keyword evidence="3" id="KW-0132">Cell division</keyword>
<comment type="similarity">
    <text evidence="2">Belongs to the SsgA family.</text>
</comment>
<dbReference type="AlphaFoldDB" id="A0A250VV38"/>
<comment type="caution">
    <text evidence="9">The sequence shown here is derived from an EMBL/GenBank/DDBJ whole genome shotgun (WGS) entry which is preliminary data.</text>
</comment>
<feature type="region of interest" description="Disordered" evidence="7">
    <location>
        <begin position="283"/>
        <end position="311"/>
    </location>
</feature>
<keyword evidence="8" id="KW-1133">Transmembrane helix</keyword>
<dbReference type="EMBL" id="BDQI01000043">
    <property type="protein sequence ID" value="GAX57956.1"/>
    <property type="molecule type" value="Genomic_DNA"/>
</dbReference>
<sequence length="311" mass="34266">MYGTSVCHRAFTVVGSDDTVEWVIGRDLLADGLEGPAGEGDIASTRGMFRTERLGRSRVPVHRALFARAPWGWHTEFVLPLMAAAVQDAFPSIPGAGVVSVCALIFTVASFWWINARQGHLKSWEPHSFAAIVHCSMARLRLPLVLHNTGAKPIVVQDLRLTFPDEPASHLPLLWMSSPSRLQPGPGDEPKLPAGFAVAGREAKQLLIEFEAPFSGFVAEPRDYKVQLQVRVGHRKGWRSLLTFTLRAANIIDPDRYTVYSNAPLELTKADRQKADAALLELLDKQEDLSAPGERKRRDSSNDEGDTGTNL</sequence>
<evidence type="ECO:0000256" key="1">
    <source>
        <dbReference type="ARBA" id="ARBA00004431"/>
    </source>
</evidence>
<evidence type="ECO:0000256" key="3">
    <source>
        <dbReference type="ARBA" id="ARBA00022618"/>
    </source>
</evidence>
<dbReference type="Proteomes" id="UP000217446">
    <property type="component" value="Unassembled WGS sequence"/>
</dbReference>
<evidence type="ECO:0000256" key="2">
    <source>
        <dbReference type="ARBA" id="ARBA00009323"/>
    </source>
</evidence>
<feature type="compositionally biased region" description="Basic and acidic residues" evidence="7">
    <location>
        <begin position="283"/>
        <end position="301"/>
    </location>
</feature>
<evidence type="ECO:0000256" key="8">
    <source>
        <dbReference type="SAM" id="Phobius"/>
    </source>
</evidence>
<dbReference type="GO" id="GO:0030435">
    <property type="term" value="P:sporulation resulting in formation of a cellular spore"/>
    <property type="evidence" value="ECO:0007669"/>
    <property type="project" value="UniProtKB-KW"/>
</dbReference>
<dbReference type="GO" id="GO:0000917">
    <property type="term" value="P:division septum assembly"/>
    <property type="evidence" value="ECO:0007669"/>
    <property type="project" value="UniProtKB-KW"/>
</dbReference>
<keyword evidence="8" id="KW-0812">Transmembrane</keyword>
<dbReference type="InterPro" id="IPR038658">
    <property type="entry name" value="SsgB_sf"/>
</dbReference>
<feature type="compositionally biased region" description="Acidic residues" evidence="7">
    <location>
        <begin position="302"/>
        <end position="311"/>
    </location>
</feature>
<dbReference type="Pfam" id="PF04686">
    <property type="entry name" value="SsgA"/>
    <property type="match status" value="1"/>
</dbReference>
<evidence type="ECO:0000313" key="9">
    <source>
        <dbReference type="EMBL" id="GAX57956.1"/>
    </source>
</evidence>
<evidence type="ECO:0000256" key="5">
    <source>
        <dbReference type="ARBA" id="ARBA00023210"/>
    </source>
</evidence>
<feature type="transmembrane region" description="Helical" evidence="8">
    <location>
        <begin position="89"/>
        <end position="114"/>
    </location>
</feature>
<dbReference type="GO" id="GO:0030428">
    <property type="term" value="C:cell septum"/>
    <property type="evidence" value="ECO:0007669"/>
    <property type="project" value="UniProtKB-SubCell"/>
</dbReference>
<protein>
    <submittedName>
        <fullName evidence="9">Uncharacterized protein</fullName>
    </submittedName>
</protein>
<comment type="subcellular location">
    <subcellularLocation>
        <location evidence="1">Cell septum</location>
    </subcellularLocation>
</comment>
<keyword evidence="6" id="KW-0131">Cell cycle</keyword>
<evidence type="ECO:0000256" key="7">
    <source>
        <dbReference type="SAM" id="MobiDB-lite"/>
    </source>
</evidence>
<keyword evidence="8" id="KW-0472">Membrane</keyword>
<keyword evidence="5" id="KW-0717">Septation</keyword>